<dbReference type="InterPro" id="IPR058031">
    <property type="entry name" value="AAA_lid_NorR"/>
</dbReference>
<dbReference type="FunFam" id="3.40.50.300:FF:000006">
    <property type="entry name" value="DNA-binding transcriptional regulator NtrC"/>
    <property type="match status" value="1"/>
</dbReference>
<evidence type="ECO:0000313" key="8">
    <source>
        <dbReference type="Proteomes" id="UP000422108"/>
    </source>
</evidence>
<dbReference type="PROSITE" id="PS00675">
    <property type="entry name" value="SIGMA54_INTERACT_1"/>
    <property type="match status" value="1"/>
</dbReference>
<dbReference type="InterPro" id="IPR003593">
    <property type="entry name" value="AAA+_ATPase"/>
</dbReference>
<dbReference type="InterPro" id="IPR027417">
    <property type="entry name" value="P-loop_NTPase"/>
</dbReference>
<keyword evidence="5" id="KW-0804">Transcription</keyword>
<dbReference type="PROSITE" id="PS50045">
    <property type="entry name" value="SIGMA54_INTERACT_4"/>
    <property type="match status" value="1"/>
</dbReference>
<dbReference type="SMART" id="SM00382">
    <property type="entry name" value="AAA"/>
    <property type="match status" value="1"/>
</dbReference>
<dbReference type="Proteomes" id="UP000422108">
    <property type="component" value="Chromosome"/>
</dbReference>
<dbReference type="RefSeq" id="WP_155312669.1">
    <property type="nucleotide sequence ID" value="NZ_AP021879.1"/>
</dbReference>
<keyword evidence="4" id="KW-0238">DNA-binding</keyword>
<dbReference type="GO" id="GO:0043565">
    <property type="term" value="F:sequence-specific DNA binding"/>
    <property type="evidence" value="ECO:0007669"/>
    <property type="project" value="InterPro"/>
</dbReference>
<dbReference type="Gene3D" id="1.10.10.60">
    <property type="entry name" value="Homeodomain-like"/>
    <property type="match status" value="1"/>
</dbReference>
<proteinExistence type="predicted"/>
<evidence type="ECO:0000256" key="4">
    <source>
        <dbReference type="ARBA" id="ARBA00023125"/>
    </source>
</evidence>
<dbReference type="InterPro" id="IPR009057">
    <property type="entry name" value="Homeodomain-like_sf"/>
</dbReference>
<dbReference type="InterPro" id="IPR002197">
    <property type="entry name" value="HTH_Fis"/>
</dbReference>
<dbReference type="Pfam" id="PF02954">
    <property type="entry name" value="HTH_8"/>
    <property type="match status" value="1"/>
</dbReference>
<reference evidence="7 8" key="1">
    <citation type="submission" date="2019-11" db="EMBL/GenBank/DDBJ databases">
        <title>Comparative genomics of hydrocarbon-degrading Desulfosarcina strains.</title>
        <authorList>
            <person name="Watanabe M."/>
            <person name="Kojima H."/>
            <person name="Fukui M."/>
        </authorList>
    </citation>
    <scope>NUCLEOTIDE SEQUENCE [LARGE SCALE GENOMIC DNA]</scope>
    <source>
        <strain evidence="8">oXyS1</strain>
    </source>
</reference>
<dbReference type="SUPFAM" id="SSF52540">
    <property type="entry name" value="P-loop containing nucleoside triphosphate hydrolases"/>
    <property type="match status" value="1"/>
</dbReference>
<dbReference type="Gene3D" id="1.25.40.10">
    <property type="entry name" value="Tetratricopeptide repeat domain"/>
    <property type="match status" value="1"/>
</dbReference>
<dbReference type="SUPFAM" id="SSF46689">
    <property type="entry name" value="Homeodomain-like"/>
    <property type="match status" value="1"/>
</dbReference>
<dbReference type="Gene3D" id="3.40.50.300">
    <property type="entry name" value="P-loop containing nucleotide triphosphate hydrolases"/>
    <property type="match status" value="1"/>
</dbReference>
<evidence type="ECO:0000256" key="3">
    <source>
        <dbReference type="ARBA" id="ARBA00023015"/>
    </source>
</evidence>
<dbReference type="CDD" id="cd00009">
    <property type="entry name" value="AAA"/>
    <property type="match status" value="1"/>
</dbReference>
<evidence type="ECO:0000313" key="7">
    <source>
        <dbReference type="EMBL" id="BBO91821.1"/>
    </source>
</evidence>
<dbReference type="Pfam" id="PF00158">
    <property type="entry name" value="Sigma54_activat"/>
    <property type="match status" value="1"/>
</dbReference>
<organism evidence="7 8">
    <name type="scientific">Desulfosarcina ovata subsp. ovata</name>
    <dbReference type="NCBI Taxonomy" id="2752305"/>
    <lineage>
        <taxon>Bacteria</taxon>
        <taxon>Pseudomonadati</taxon>
        <taxon>Thermodesulfobacteriota</taxon>
        <taxon>Desulfobacteria</taxon>
        <taxon>Desulfobacterales</taxon>
        <taxon>Desulfosarcinaceae</taxon>
        <taxon>Desulfosarcina</taxon>
    </lineage>
</organism>
<dbReference type="GO" id="GO:0005524">
    <property type="term" value="F:ATP binding"/>
    <property type="evidence" value="ECO:0007669"/>
    <property type="project" value="UniProtKB-KW"/>
</dbReference>
<accession>A0A5K8AGR7</accession>
<evidence type="ECO:0000259" key="6">
    <source>
        <dbReference type="PROSITE" id="PS50045"/>
    </source>
</evidence>
<keyword evidence="8" id="KW-1185">Reference proteome</keyword>
<dbReference type="PROSITE" id="PS00676">
    <property type="entry name" value="SIGMA54_INTERACT_2"/>
    <property type="match status" value="1"/>
</dbReference>
<sequence length="1032" mass="116881">MTTLDFTAEQLEFLSVLDAFNGPVPINIVGSLSPLAPGELLDLLRRGKEINLISEPDQDMFALTEELPQNFINVFGEINDKEKIDSIVRQLSQLNLWEEIPFSQKANLLAQSGNEKEAGLLFAEIAQTSLENKNECAAYDNLINVINILPAYLGENVVDTVFVKACQQLCYLCNYFGRYVSILPRVLKFAIEAADRLGDKRSKAILNFHLGFYHFTFGRSSDALQNIETGRLIVEDLGDDDMLMQSSGFMGLYYFFQGLNKEALDMFEKVDLNLGTRTGFLYGPNFLAYSAAYSGHFDRAIGCLDYYYHLAQRMGREPIASIYRASLGKLLIATHKLEDAKHHLLGALEANCPLENEFAGLCAESGLAFYYYRHNNLIKVSEYMDRFYARMMKSRITILSLTPWWVQMVYNAEKQGYQPPPAFSCQNLIENLAKEKNIHLKGISLRLKAKSLSFAGNQKEAIKKLLYKSEACADAASDPIQLGISRLEVAKLKVNEGDIKEACRLAMQARLRLSGQWEFIFPDDLRFLLDKYNDRVNENHFGDGFIEDFINKLSELPYHYSIDHGYSNVLAFTNRAFRAERGAILWMDSIPKKVLQPKAFKNMSASDLHAESFRPYMAAIIRCQKENRPILTSHHSLNNGSNTDGPLSALCLPVCMNGICRGVLYHDNTYVCNCFEQLSKKDLEQVSVHLERYFIRCFEFNKAIQDTKKNAVREAAALTENSGGNELIASCQPMVELLDQADKVARTDSTVLIMGETGVGKEVLAKRIHMMSPRASTPFITVDATTIPDNLVESELFGHEKGSFTGADRQKIGRLELADKGTLFIDEVGELPLPTQAKLLRVLQEKTFIRVGGTLPLESNFRLVVATNRKLEEEVKNKRFREDLYFRLNTVPLILPPLRERGKDIIELAKYFLKQFSTKYKHDDLRLSTEDEKKLRLYHWPGNIRELEHVIERAVILSKGDKIELNIMDTPKPIFVNESSELVTLDELQRRYILHVLVKTGGKIYGSGGAAEILGINRGTLYSRMKKLGIKI</sequence>
<evidence type="ECO:0000256" key="2">
    <source>
        <dbReference type="ARBA" id="ARBA00022840"/>
    </source>
</evidence>
<protein>
    <recommendedName>
        <fullName evidence="6">Sigma-54 factor interaction domain-containing protein</fullName>
    </recommendedName>
</protein>
<dbReference type="AlphaFoldDB" id="A0A5K8AGR7"/>
<dbReference type="InterPro" id="IPR002078">
    <property type="entry name" value="Sigma_54_int"/>
</dbReference>
<dbReference type="EMBL" id="AP021879">
    <property type="protein sequence ID" value="BBO91821.1"/>
    <property type="molecule type" value="Genomic_DNA"/>
</dbReference>
<keyword evidence="2" id="KW-0067">ATP-binding</keyword>
<dbReference type="Gene3D" id="1.10.8.60">
    <property type="match status" value="1"/>
</dbReference>
<dbReference type="InterPro" id="IPR025944">
    <property type="entry name" value="Sigma_54_int_dom_CS"/>
</dbReference>
<name>A0A5K8AGR7_9BACT</name>
<gene>
    <name evidence="7" type="ORF">DSCOOX_50010</name>
</gene>
<dbReference type="InterPro" id="IPR025662">
    <property type="entry name" value="Sigma_54_int_dom_ATP-bd_1"/>
</dbReference>
<dbReference type="PANTHER" id="PTHR32071">
    <property type="entry name" value="TRANSCRIPTIONAL REGULATORY PROTEIN"/>
    <property type="match status" value="1"/>
</dbReference>
<dbReference type="PROSITE" id="PS00688">
    <property type="entry name" value="SIGMA54_INTERACT_3"/>
    <property type="match status" value="1"/>
</dbReference>
<dbReference type="SUPFAM" id="SSF55781">
    <property type="entry name" value="GAF domain-like"/>
    <property type="match status" value="1"/>
</dbReference>
<dbReference type="InterPro" id="IPR025943">
    <property type="entry name" value="Sigma_54_int_dom_ATP-bd_2"/>
</dbReference>
<dbReference type="Pfam" id="PF25601">
    <property type="entry name" value="AAA_lid_14"/>
    <property type="match status" value="1"/>
</dbReference>
<dbReference type="SUPFAM" id="SSF48452">
    <property type="entry name" value="TPR-like"/>
    <property type="match status" value="1"/>
</dbReference>
<evidence type="ECO:0000256" key="5">
    <source>
        <dbReference type="ARBA" id="ARBA00023163"/>
    </source>
</evidence>
<evidence type="ECO:0000256" key="1">
    <source>
        <dbReference type="ARBA" id="ARBA00022741"/>
    </source>
</evidence>
<keyword evidence="3" id="KW-0805">Transcription regulation</keyword>
<feature type="domain" description="Sigma-54 factor interaction" evidence="6">
    <location>
        <begin position="727"/>
        <end position="956"/>
    </location>
</feature>
<dbReference type="InterPro" id="IPR011990">
    <property type="entry name" value="TPR-like_helical_dom_sf"/>
</dbReference>
<keyword evidence="1" id="KW-0547">Nucleotide-binding</keyword>
<dbReference type="PANTHER" id="PTHR32071:SF117">
    <property type="entry name" value="PTS-DEPENDENT DIHYDROXYACETONE KINASE OPERON REGULATORY PROTEIN-RELATED"/>
    <property type="match status" value="1"/>
</dbReference>
<dbReference type="GO" id="GO:0006355">
    <property type="term" value="P:regulation of DNA-templated transcription"/>
    <property type="evidence" value="ECO:0007669"/>
    <property type="project" value="InterPro"/>
</dbReference>